<dbReference type="PATRIC" id="fig|1457173.3.peg.3050"/>
<organism evidence="1 2">
    <name type="scientific">Comamonas aquatica DA1877</name>
    <dbReference type="NCBI Taxonomy" id="1457173"/>
    <lineage>
        <taxon>Bacteria</taxon>
        <taxon>Pseudomonadati</taxon>
        <taxon>Pseudomonadota</taxon>
        <taxon>Betaproteobacteria</taxon>
        <taxon>Burkholderiales</taxon>
        <taxon>Comamonadaceae</taxon>
        <taxon>Comamonas</taxon>
    </lineage>
</organism>
<dbReference type="EMBL" id="JBOK01000021">
    <property type="protein sequence ID" value="EXU79075.1"/>
    <property type="molecule type" value="Genomic_DNA"/>
</dbReference>
<dbReference type="AlphaFoldDB" id="A0A014NYU8"/>
<name>A0A014NYU8_9BURK</name>
<evidence type="ECO:0000313" key="2">
    <source>
        <dbReference type="Proteomes" id="UP000020766"/>
    </source>
</evidence>
<proteinExistence type="predicted"/>
<accession>A0A014NYU8</accession>
<dbReference type="RefSeq" id="WP_043386238.1">
    <property type="nucleotide sequence ID" value="NZ_JBOK01000021.1"/>
</dbReference>
<dbReference type="Proteomes" id="UP000020766">
    <property type="component" value="Unassembled WGS sequence"/>
</dbReference>
<evidence type="ECO:0000313" key="1">
    <source>
        <dbReference type="EMBL" id="EXU79075.1"/>
    </source>
</evidence>
<reference evidence="1 2" key="1">
    <citation type="submission" date="2014-01" db="EMBL/GenBank/DDBJ databases">
        <title>Interspecies Systems Biology Uncovers Metabolites Affecting C. elegans Gene Expression and Life History Traits.</title>
        <authorList>
            <person name="Watson E."/>
            <person name="Macneil L.T."/>
            <person name="Ritter A.D."/>
            <person name="Yilmaz L.S."/>
            <person name="Rosebrock A.P."/>
            <person name="Caudy A.A."/>
            <person name="Walhout A.J."/>
        </authorList>
    </citation>
    <scope>NUCLEOTIDE SEQUENCE [LARGE SCALE GENOMIC DNA]</scope>
    <source>
        <strain evidence="1 2">DA1877</strain>
    </source>
</reference>
<gene>
    <name evidence="1" type="ORF">AX13_08140</name>
</gene>
<protein>
    <submittedName>
        <fullName evidence="1">Uncharacterized protein</fullName>
    </submittedName>
</protein>
<sequence>MHDLLKAFHLRALHPAELALRGQAVQAWEQCTEADLERLFARFLFQTRQRSRGRDAEFLASAMWGCSKVSAWMPRRLCP</sequence>
<comment type="caution">
    <text evidence="1">The sequence shown here is derived from an EMBL/GenBank/DDBJ whole genome shotgun (WGS) entry which is preliminary data.</text>
</comment>
<keyword evidence="2" id="KW-1185">Reference proteome</keyword>